<accession>A0ACC3TKC9</accession>
<keyword evidence="2" id="KW-1185">Reference proteome</keyword>
<reference evidence="2" key="1">
    <citation type="journal article" date="2024" name="Front. Bioeng. Biotechnol.">
        <title>Genome-scale model development and genomic sequencing of the oleaginous clade Lipomyces.</title>
        <authorList>
            <person name="Czajka J.J."/>
            <person name="Han Y."/>
            <person name="Kim J."/>
            <person name="Mondo S.J."/>
            <person name="Hofstad B.A."/>
            <person name="Robles A."/>
            <person name="Haridas S."/>
            <person name="Riley R."/>
            <person name="LaButti K."/>
            <person name="Pangilinan J."/>
            <person name="Andreopoulos W."/>
            <person name="Lipzen A."/>
            <person name="Yan J."/>
            <person name="Wang M."/>
            <person name="Ng V."/>
            <person name="Grigoriev I.V."/>
            <person name="Spatafora J.W."/>
            <person name="Magnuson J.K."/>
            <person name="Baker S.E."/>
            <person name="Pomraning K.R."/>
        </authorList>
    </citation>
    <scope>NUCLEOTIDE SEQUENCE [LARGE SCALE GENOMIC DNA]</scope>
    <source>
        <strain evidence="2">CBS 10300</strain>
    </source>
</reference>
<proteinExistence type="predicted"/>
<comment type="caution">
    <text evidence="1">The sequence shown here is derived from an EMBL/GenBank/DDBJ whole genome shotgun (WGS) entry which is preliminary data.</text>
</comment>
<dbReference type="EMBL" id="MU970123">
    <property type="protein sequence ID" value="KAK9320573.1"/>
    <property type="molecule type" value="Genomic_DNA"/>
</dbReference>
<name>A0ACC3TKC9_9ASCO</name>
<sequence length="249" mass="28511">MYTLLKYNYPMTFVLSMGITSATFSHTRRMVLAFKSCPLIANCSTRTLTTSCRRLQSRKGDDPEAPTNAGVSESEIDFIKPPDRRGRWNLPTPQFVPPGASQASKRTNAELNLPSNWRKIPKLPKWKKHQLAIREKIGGAQWNPRKKLSPEARVALRAFKDEHPEIKSSEIAKFFGISGESVRRILKSKWQPLTDVEYQKLLLRWQNRRERILDTWVKIGRIPPRKKKEGSESQAEGTRQGAGNSQEDI</sequence>
<evidence type="ECO:0000313" key="1">
    <source>
        <dbReference type="EMBL" id="KAK9320573.1"/>
    </source>
</evidence>
<evidence type="ECO:0000313" key="2">
    <source>
        <dbReference type="Proteomes" id="UP001489719"/>
    </source>
</evidence>
<gene>
    <name evidence="1" type="ORF">V1517DRAFT_328936</name>
</gene>
<dbReference type="Proteomes" id="UP001489719">
    <property type="component" value="Unassembled WGS sequence"/>
</dbReference>
<protein>
    <submittedName>
        <fullName evidence="1">Uncharacterized protein</fullName>
    </submittedName>
</protein>
<organism evidence="1 2">
    <name type="scientific">Lipomyces orientalis</name>
    <dbReference type="NCBI Taxonomy" id="1233043"/>
    <lineage>
        <taxon>Eukaryota</taxon>
        <taxon>Fungi</taxon>
        <taxon>Dikarya</taxon>
        <taxon>Ascomycota</taxon>
        <taxon>Saccharomycotina</taxon>
        <taxon>Lipomycetes</taxon>
        <taxon>Lipomycetales</taxon>
        <taxon>Lipomycetaceae</taxon>
        <taxon>Lipomyces</taxon>
    </lineage>
</organism>